<evidence type="ECO:0008006" key="4">
    <source>
        <dbReference type="Google" id="ProtNLM"/>
    </source>
</evidence>
<dbReference type="RefSeq" id="WP_220809759.1">
    <property type="nucleotide sequence ID" value="NZ_BPMK01000016.1"/>
</dbReference>
<comment type="caution">
    <text evidence="2">The sequence shown here is derived from an EMBL/GenBank/DDBJ whole genome shotgun (WGS) entry which is preliminary data.</text>
</comment>
<dbReference type="Proteomes" id="UP000887222">
    <property type="component" value="Unassembled WGS sequence"/>
</dbReference>
<gene>
    <name evidence="2" type="ORF">NCCP691_33540</name>
</gene>
<dbReference type="EMBL" id="BPMK01000016">
    <property type="protein sequence ID" value="GIZ53340.1"/>
    <property type="molecule type" value="Genomic_DNA"/>
</dbReference>
<sequence>MKARILLPFLIAPAIGVAIGLQLADEPEQDAAATYSAATAAAAAAGETRNGGGPGGQEDGAPGFSFADVMSIMRSGGDAPGASALQQAFDEALAMAPGEARTQALQRAYTRWLLEAPASAAAHIERIPAEERRAIVSAALAVLAERRPSNFRQYAATLGQERSDLAAVIGAIAERHPGEALEWIREHADPDSVAELTAAALPGLIRNDIAAAARAVADLQERAPVALIQQVAAAYAGHDPAQAYQWVSQIIGSRSDTTPGQLLDEVSSSLAAGDQNAAAQFMSRTQDPAVRQSLMSELAIRKGQDDLAAAWNWLNQYSSDPVYPDAAQKLLYRWSYTKPQEVAQILASVGNPTLQANAAAHLTRFWQQKDQASYQTWVASLPPGPLRNSAIAAR</sequence>
<name>A0ABQ4Q813_9BURK</name>
<reference evidence="2 3" key="1">
    <citation type="journal article" date="2022" name="Int. J. Syst. Evol. Microbiol.">
        <title>Noviherbaspirillum aridicola sp. nov., isolated from an arid soil in Pakistan.</title>
        <authorList>
            <person name="Khan I.U."/>
            <person name="Saqib M."/>
            <person name="Amin A."/>
            <person name="Hussain F."/>
            <person name="Li L."/>
            <person name="Liu Y.H."/>
            <person name="Fang B.Z."/>
            <person name="Ahmed I."/>
            <person name="Li W.J."/>
        </authorList>
    </citation>
    <scope>NUCLEOTIDE SEQUENCE [LARGE SCALE GENOMIC DNA]</scope>
    <source>
        <strain evidence="2 3">NCCP-691</strain>
    </source>
</reference>
<evidence type="ECO:0000256" key="1">
    <source>
        <dbReference type="SAM" id="SignalP"/>
    </source>
</evidence>
<keyword evidence="1" id="KW-0732">Signal</keyword>
<evidence type="ECO:0000313" key="2">
    <source>
        <dbReference type="EMBL" id="GIZ53340.1"/>
    </source>
</evidence>
<protein>
    <recommendedName>
        <fullName evidence="4">HEAT repeat protein</fullName>
    </recommendedName>
</protein>
<organism evidence="2 3">
    <name type="scientific">Noviherbaspirillum aridicola</name>
    <dbReference type="NCBI Taxonomy" id="2849687"/>
    <lineage>
        <taxon>Bacteria</taxon>
        <taxon>Pseudomonadati</taxon>
        <taxon>Pseudomonadota</taxon>
        <taxon>Betaproteobacteria</taxon>
        <taxon>Burkholderiales</taxon>
        <taxon>Oxalobacteraceae</taxon>
        <taxon>Noviherbaspirillum</taxon>
    </lineage>
</organism>
<keyword evidence="3" id="KW-1185">Reference proteome</keyword>
<proteinExistence type="predicted"/>
<evidence type="ECO:0000313" key="3">
    <source>
        <dbReference type="Proteomes" id="UP000887222"/>
    </source>
</evidence>
<accession>A0ABQ4Q813</accession>
<feature type="signal peptide" evidence="1">
    <location>
        <begin position="1"/>
        <end position="24"/>
    </location>
</feature>
<feature type="chain" id="PRO_5046220746" description="HEAT repeat protein" evidence="1">
    <location>
        <begin position="25"/>
        <end position="394"/>
    </location>
</feature>